<evidence type="ECO:0000259" key="2">
    <source>
        <dbReference type="Pfam" id="PF04717"/>
    </source>
</evidence>
<dbReference type="InterPro" id="IPR037026">
    <property type="entry name" value="Vgr_OB-fold_dom_sf"/>
</dbReference>
<reference evidence="3 4" key="1">
    <citation type="submission" date="2019-06" db="EMBL/GenBank/DDBJ databases">
        <authorList>
            <person name="Meng X."/>
        </authorList>
    </citation>
    <scope>NUCLEOTIDE SEQUENCE [LARGE SCALE GENOMIC DNA]</scope>
    <source>
        <strain evidence="3 4">M625</strain>
    </source>
</reference>
<dbReference type="Gene3D" id="4.10.220.110">
    <property type="match status" value="1"/>
</dbReference>
<feature type="region of interest" description="Disordered" evidence="1">
    <location>
        <begin position="563"/>
        <end position="590"/>
    </location>
</feature>
<dbReference type="Gene3D" id="3.55.50.10">
    <property type="entry name" value="Baseplate protein-like domains"/>
    <property type="match status" value="1"/>
</dbReference>
<name>A0A504JFE1_9FLAO</name>
<keyword evidence="4" id="KW-1185">Reference proteome</keyword>
<evidence type="ECO:0000256" key="1">
    <source>
        <dbReference type="SAM" id="MobiDB-lite"/>
    </source>
</evidence>
<dbReference type="RefSeq" id="WP_140592074.1">
    <property type="nucleotide sequence ID" value="NZ_VFWZ01000002.1"/>
</dbReference>
<dbReference type="Pfam" id="PF04717">
    <property type="entry name" value="Phage_base_V"/>
    <property type="match status" value="1"/>
</dbReference>
<protein>
    <recommendedName>
        <fullName evidence="2">Gp5/Type VI secretion system Vgr protein OB-fold domain-containing protein</fullName>
    </recommendedName>
</protein>
<evidence type="ECO:0000313" key="4">
    <source>
        <dbReference type="Proteomes" id="UP000315540"/>
    </source>
</evidence>
<dbReference type="OrthoDB" id="727155at2"/>
<organism evidence="3 4">
    <name type="scientific">Aquimarina algicola</name>
    <dbReference type="NCBI Taxonomy" id="2589995"/>
    <lineage>
        <taxon>Bacteria</taxon>
        <taxon>Pseudomonadati</taxon>
        <taxon>Bacteroidota</taxon>
        <taxon>Flavobacteriia</taxon>
        <taxon>Flavobacteriales</taxon>
        <taxon>Flavobacteriaceae</taxon>
        <taxon>Aquimarina</taxon>
    </lineage>
</organism>
<gene>
    <name evidence="3" type="ORF">FHK87_07575</name>
</gene>
<dbReference type="Pfam" id="PF05954">
    <property type="entry name" value="Phage_GPD"/>
    <property type="match status" value="1"/>
</dbReference>
<proteinExistence type="predicted"/>
<dbReference type="SUPFAM" id="SSF69255">
    <property type="entry name" value="gp5 N-terminal domain-like"/>
    <property type="match status" value="1"/>
</dbReference>
<dbReference type="SUPFAM" id="SSF69279">
    <property type="entry name" value="Phage tail proteins"/>
    <property type="match status" value="1"/>
</dbReference>
<dbReference type="Gene3D" id="2.40.50.230">
    <property type="entry name" value="Gp5 N-terminal domain"/>
    <property type="match status" value="1"/>
</dbReference>
<evidence type="ECO:0000313" key="3">
    <source>
        <dbReference type="EMBL" id="TPN87432.1"/>
    </source>
</evidence>
<dbReference type="Proteomes" id="UP000315540">
    <property type="component" value="Unassembled WGS sequence"/>
</dbReference>
<dbReference type="Gene3D" id="2.30.110.50">
    <property type="match status" value="1"/>
</dbReference>
<dbReference type="AlphaFoldDB" id="A0A504JFE1"/>
<accession>A0A504JFE1</accession>
<sequence length="590" mass="65333">MALETTTQIFISGTPISSYKSIKLNQEISSHHDLTLVCRADVVEGLSDQLIGDSKDHLGETITIRIAPTLEVGSYRELEFKGIIIKVEGAKGSEYGKSDMVIFHAKSTSILADDGAHYASFTDVGLAEILEDTFSEYDRGKLETRFSPTSSDTIHYAVQHNQSAFDFASRLAAYYNQWFYYDGSKLVFGAPSEEETELSYGTDLQNFSVELSSVPNTFKYFTNDYLTDELHQKSSNEVTIPSEGYHGFTNQKSQEVFTKQTQVYHNLYTDENVQARLDQQAEAYTKAKALKQVVAKGESDNPGVNLGEVITIQGYGRYRVTKVSHTNTEGGIYKNTFEAVAADFTVYPNMDINKFPKSEIQIATVVENNDPDGLSRIKVQFPWQRMSGQTTPWLRMMTPHAGADKGFHFIPELGEEVVVNFEGGNAERPFVAGTLYHGAAQASQWQSNSNDIKAIRSRSGHTVTLNDTQGGEMIVISDKNSNLIQFDTVTSSIMISAPENLILQSKNMEIRATENLKIATGKNKVEQITGDYKLTASNIYEAASKDMKSQGEKITRQSVADMNVSSTGGNVNKQADQKVNNNSGEQGNVF</sequence>
<dbReference type="InterPro" id="IPR006531">
    <property type="entry name" value="Gp5/Vgr_OB"/>
</dbReference>
<feature type="domain" description="Gp5/Type VI secretion system Vgr protein OB-fold" evidence="2">
    <location>
        <begin position="362"/>
        <end position="436"/>
    </location>
</feature>
<dbReference type="EMBL" id="VFWZ01000002">
    <property type="protein sequence ID" value="TPN87432.1"/>
    <property type="molecule type" value="Genomic_DNA"/>
</dbReference>
<comment type="caution">
    <text evidence="3">The sequence shown here is derived from an EMBL/GenBank/DDBJ whole genome shotgun (WGS) entry which is preliminary data.</text>
</comment>